<comment type="similarity">
    <text evidence="1">Belongs to the class-I fumarase family.</text>
</comment>
<protein>
    <submittedName>
        <fullName evidence="4">Fe-S type hydro-lyase tartrate/fumarate beta region</fullName>
    </submittedName>
</protein>
<evidence type="ECO:0000256" key="2">
    <source>
        <dbReference type="ARBA" id="ARBA00023239"/>
    </source>
</evidence>
<dbReference type="Pfam" id="PF05683">
    <property type="entry name" value="Fumerase_C"/>
    <property type="match status" value="1"/>
</dbReference>
<evidence type="ECO:0000259" key="3">
    <source>
        <dbReference type="Pfam" id="PF05683"/>
    </source>
</evidence>
<dbReference type="SUPFAM" id="SSF117457">
    <property type="entry name" value="FumA C-terminal domain-like"/>
    <property type="match status" value="1"/>
</dbReference>
<sequence length="191" mass="20079">MPKTLTLPALPEDVRGLAAGDEVLLRGRIVTGREAAHRYLATHDDPQVRRWTEGAVLYHCGPVVARAPGGGWRFVAAGPSASGRQEPWEAEVIARYGLRGVLGKGGMGPRTLEALRAHGAVYLHAAGGLAVSLARHVTRVLDVARLDALGVTEAIWLAEVDDFPAVVTMDAHGETLHAPGAEAPETTPAPG</sequence>
<evidence type="ECO:0000313" key="4">
    <source>
        <dbReference type="EMBL" id="ACL63645.1"/>
    </source>
</evidence>
<organism evidence="4 5">
    <name type="scientific">Anaeromyxobacter dehalogenans (strain ATCC BAA-258 / DSM 21875 / 2CP-1)</name>
    <dbReference type="NCBI Taxonomy" id="455488"/>
    <lineage>
        <taxon>Bacteria</taxon>
        <taxon>Pseudomonadati</taxon>
        <taxon>Myxococcota</taxon>
        <taxon>Myxococcia</taxon>
        <taxon>Myxococcales</taxon>
        <taxon>Cystobacterineae</taxon>
        <taxon>Anaeromyxobacteraceae</taxon>
        <taxon>Anaeromyxobacter</taxon>
    </lineage>
</organism>
<accession>B8J9U2</accession>
<name>B8J9U2_ANAD2</name>
<dbReference type="InterPro" id="IPR004647">
    <property type="entry name" value="Fe-S_hydro-lyase_TtdB-typ_cat"/>
</dbReference>
<dbReference type="RefSeq" id="WP_012631704.1">
    <property type="nucleotide sequence ID" value="NC_011891.1"/>
</dbReference>
<dbReference type="GO" id="GO:0016836">
    <property type="term" value="F:hydro-lyase activity"/>
    <property type="evidence" value="ECO:0007669"/>
    <property type="project" value="InterPro"/>
</dbReference>
<dbReference type="InterPro" id="IPR036660">
    <property type="entry name" value="Fe-S_hydroAse_TtdB_cat_sf"/>
</dbReference>
<reference evidence="4" key="1">
    <citation type="submission" date="2009-01" db="EMBL/GenBank/DDBJ databases">
        <title>Complete sequence of Anaeromyxobacter dehalogenans 2CP-1.</title>
        <authorList>
            <consortium name="US DOE Joint Genome Institute"/>
            <person name="Lucas S."/>
            <person name="Copeland A."/>
            <person name="Lapidus A."/>
            <person name="Glavina del Rio T."/>
            <person name="Dalin E."/>
            <person name="Tice H."/>
            <person name="Bruce D."/>
            <person name="Goodwin L."/>
            <person name="Pitluck S."/>
            <person name="Saunders E."/>
            <person name="Brettin T."/>
            <person name="Detter J.C."/>
            <person name="Han C."/>
            <person name="Larimer F."/>
            <person name="Land M."/>
            <person name="Hauser L."/>
            <person name="Kyrpides N."/>
            <person name="Ovchinnikova G."/>
            <person name="Beliaev A.S."/>
            <person name="Richardson P."/>
        </authorList>
    </citation>
    <scope>NUCLEOTIDE SEQUENCE</scope>
    <source>
        <strain evidence="4">2CP-1</strain>
    </source>
</reference>
<dbReference type="AlphaFoldDB" id="B8J9U2"/>
<dbReference type="HOGENOM" id="CLU_098588_0_0_7"/>
<dbReference type="Gene3D" id="3.20.130.10">
    <property type="entry name" value="Fe-S hydro-lyase, tartrate dehydratase beta-type, catalytic domain"/>
    <property type="match status" value="1"/>
</dbReference>
<proteinExistence type="inferred from homology"/>
<dbReference type="PANTHER" id="PTHR43351">
    <property type="entry name" value="L(+)-TARTRATE DEHYDRATASE SUBUNIT BETA"/>
    <property type="match status" value="1"/>
</dbReference>
<dbReference type="EMBL" id="CP001359">
    <property type="protein sequence ID" value="ACL63645.1"/>
    <property type="molecule type" value="Genomic_DNA"/>
</dbReference>
<evidence type="ECO:0000313" key="5">
    <source>
        <dbReference type="Proteomes" id="UP000007089"/>
    </source>
</evidence>
<dbReference type="KEGG" id="acp:A2cp1_0286"/>
<evidence type="ECO:0000256" key="1">
    <source>
        <dbReference type="ARBA" id="ARBA00008876"/>
    </source>
</evidence>
<keyword evidence="2" id="KW-0456">Lyase</keyword>
<keyword evidence="5" id="KW-1185">Reference proteome</keyword>
<dbReference type="Proteomes" id="UP000007089">
    <property type="component" value="Chromosome"/>
</dbReference>
<dbReference type="PANTHER" id="PTHR43351:SF2">
    <property type="entry name" value="L(+)-TARTRATE DEHYDRATASE SUBUNIT BETA-RELATED"/>
    <property type="match status" value="1"/>
</dbReference>
<gene>
    <name evidence="4" type="ordered locus">A2cp1_0286</name>
</gene>
<feature type="domain" description="Fe-S hydro-lyase tartrate dehydratase beta-type catalytic" evidence="3">
    <location>
        <begin position="10"/>
        <end position="178"/>
    </location>
</feature>